<dbReference type="SUPFAM" id="SSF47413">
    <property type="entry name" value="lambda repressor-like DNA-binding domains"/>
    <property type="match status" value="1"/>
</dbReference>
<dbReference type="PROSITE" id="PS50943">
    <property type="entry name" value="HTH_CROC1"/>
    <property type="match status" value="1"/>
</dbReference>
<dbReference type="InterPro" id="IPR001387">
    <property type="entry name" value="Cro/C1-type_HTH"/>
</dbReference>
<keyword evidence="3" id="KW-1185">Reference proteome</keyword>
<dbReference type="InterPro" id="IPR043917">
    <property type="entry name" value="DUF5753"/>
</dbReference>
<protein>
    <submittedName>
        <fullName evidence="2">Helix-turn-helix transcriptional regulator</fullName>
    </submittedName>
</protein>
<reference evidence="3" key="1">
    <citation type="journal article" date="2019" name="Int. J. Syst. Evol. Microbiol.">
        <title>The Global Catalogue of Microorganisms (GCM) 10K type strain sequencing project: providing services to taxonomists for standard genome sequencing and annotation.</title>
        <authorList>
            <consortium name="The Broad Institute Genomics Platform"/>
            <consortium name="The Broad Institute Genome Sequencing Center for Infectious Disease"/>
            <person name="Wu L."/>
            <person name="Ma J."/>
        </authorList>
    </citation>
    <scope>NUCLEOTIDE SEQUENCE [LARGE SCALE GENOMIC DNA]</scope>
    <source>
        <strain evidence="3">JCM 17137</strain>
    </source>
</reference>
<evidence type="ECO:0000259" key="1">
    <source>
        <dbReference type="PROSITE" id="PS50943"/>
    </source>
</evidence>
<dbReference type="Pfam" id="PF13560">
    <property type="entry name" value="HTH_31"/>
    <property type="match status" value="1"/>
</dbReference>
<comment type="caution">
    <text evidence="2">The sequence shown here is derived from an EMBL/GenBank/DDBJ whole genome shotgun (WGS) entry which is preliminary data.</text>
</comment>
<dbReference type="SMART" id="SM00530">
    <property type="entry name" value="HTH_XRE"/>
    <property type="match status" value="1"/>
</dbReference>
<accession>A0ABP7G5Z2</accession>
<name>A0ABP7G5Z2_9ACTN</name>
<evidence type="ECO:0000313" key="3">
    <source>
        <dbReference type="Proteomes" id="UP001500908"/>
    </source>
</evidence>
<dbReference type="EMBL" id="BAABDD010000017">
    <property type="protein sequence ID" value="GAA3752348.1"/>
    <property type="molecule type" value="Genomic_DNA"/>
</dbReference>
<proteinExistence type="predicted"/>
<dbReference type="InterPro" id="IPR010982">
    <property type="entry name" value="Lambda_DNA-bd_dom_sf"/>
</dbReference>
<dbReference type="Proteomes" id="UP001500908">
    <property type="component" value="Unassembled WGS sequence"/>
</dbReference>
<organism evidence="2 3">
    <name type="scientific">Salinactinospora qingdaonensis</name>
    <dbReference type="NCBI Taxonomy" id="702744"/>
    <lineage>
        <taxon>Bacteria</taxon>
        <taxon>Bacillati</taxon>
        <taxon>Actinomycetota</taxon>
        <taxon>Actinomycetes</taxon>
        <taxon>Streptosporangiales</taxon>
        <taxon>Nocardiopsidaceae</taxon>
        <taxon>Salinactinospora</taxon>
    </lineage>
</organism>
<dbReference type="CDD" id="cd00093">
    <property type="entry name" value="HTH_XRE"/>
    <property type="match status" value="1"/>
</dbReference>
<dbReference type="RefSeq" id="WP_344973020.1">
    <property type="nucleotide sequence ID" value="NZ_BAABDD010000017.1"/>
</dbReference>
<dbReference type="Pfam" id="PF19054">
    <property type="entry name" value="DUF5753"/>
    <property type="match status" value="1"/>
</dbReference>
<feature type="domain" description="HTH cro/C1-type" evidence="1">
    <location>
        <begin position="17"/>
        <end position="71"/>
    </location>
</feature>
<dbReference type="Gene3D" id="1.10.260.40">
    <property type="entry name" value="lambda repressor-like DNA-binding domains"/>
    <property type="match status" value="1"/>
</dbReference>
<sequence length="288" mass="32136">MVGSSPTVARRTLARVLRESRTARGITSKEAAAHAGLHPSTLSRIERAEVKVEPGTAALLLEHYGVSTEDRNSLLEVARAARQRGWWQQYRGAVPEWFSSYIGLETEATRLRTYETELIPGIVQTPDYARALVAADVLAPADEKEAEKRVTVRQERQQRLTGDNPLHLSVVLNDAALYREIGGPETMVSQLEHLLAMSKLPNVQLRLLPFTAGGHPAGYGSFVILDFPEIHNHTVVYVEYCGGALYLEEPTELETYTSMFERLNDHACDVPASQELVQRALDIHRNRD</sequence>
<evidence type="ECO:0000313" key="2">
    <source>
        <dbReference type="EMBL" id="GAA3752348.1"/>
    </source>
</evidence>
<gene>
    <name evidence="2" type="ORF">GCM10022402_34110</name>
</gene>